<gene>
    <name evidence="2" type="ORF">MPHL21000_03290</name>
</gene>
<keyword evidence="3" id="KW-1185">Reference proteome</keyword>
<reference evidence="2 3" key="1">
    <citation type="submission" date="2012-10" db="EMBL/GenBank/DDBJ databases">
        <title>The draft sequence of the Mycobacterium pheli genome.</title>
        <authorList>
            <person name="Pettersson B.M.F."/>
            <person name="Das S."/>
            <person name="Dasgupta S."/>
            <person name="Bhattacharya A."/>
            <person name="Kirsebom L.A."/>
        </authorList>
    </citation>
    <scope>NUCLEOTIDE SEQUENCE [LARGE SCALE GENOMIC DNA]</scope>
    <source>
        <strain evidence="2 3">CCUG 21000</strain>
    </source>
</reference>
<evidence type="ECO:0000313" key="2">
    <source>
        <dbReference type="EMBL" id="KAB7759347.1"/>
    </source>
</evidence>
<dbReference type="AlphaFoldDB" id="A0A5N5VEW6"/>
<feature type="region of interest" description="Disordered" evidence="1">
    <location>
        <begin position="110"/>
        <end position="131"/>
    </location>
</feature>
<evidence type="ECO:0000256" key="1">
    <source>
        <dbReference type="SAM" id="MobiDB-lite"/>
    </source>
</evidence>
<name>A0A5N5VEW6_MYCPH</name>
<evidence type="ECO:0000313" key="3">
    <source>
        <dbReference type="Proteomes" id="UP000325690"/>
    </source>
</evidence>
<accession>A0A5N5VEW6</accession>
<protein>
    <submittedName>
        <fullName evidence="2">Uncharacterized protein</fullName>
    </submittedName>
</protein>
<comment type="caution">
    <text evidence="2">The sequence shown here is derived from an EMBL/GenBank/DDBJ whole genome shotgun (WGS) entry which is preliminary data.</text>
</comment>
<dbReference type="RefSeq" id="WP_061483030.1">
    <property type="nucleotide sequence ID" value="NZ_ANBO01000042.1"/>
</dbReference>
<proteinExistence type="predicted"/>
<dbReference type="EMBL" id="ANBP01000002">
    <property type="protein sequence ID" value="KAB7759347.1"/>
    <property type="molecule type" value="Genomic_DNA"/>
</dbReference>
<organism evidence="2 3">
    <name type="scientific">Mycolicibacterium phlei DSM 43239 = CCUG 21000</name>
    <dbReference type="NCBI Taxonomy" id="1226750"/>
    <lineage>
        <taxon>Bacteria</taxon>
        <taxon>Bacillati</taxon>
        <taxon>Actinomycetota</taxon>
        <taxon>Actinomycetes</taxon>
        <taxon>Mycobacteriales</taxon>
        <taxon>Mycobacteriaceae</taxon>
        <taxon>Mycolicibacterium</taxon>
    </lineage>
</organism>
<sequence>MNLADDCRRLLAAIEDTFGVSDGGELPEEPRGYPDSLALCLIDSIQSLRLRYEAGRGGNADTDGLRQFLETFHEVGGVEGWCTSRELKVSEKRLDHAIWLYESKQSRSRSRRQLEAQVKMPPSTGIVAPVT</sequence>
<dbReference type="GeneID" id="74301364"/>
<dbReference type="Proteomes" id="UP000325690">
    <property type="component" value="Unassembled WGS sequence"/>
</dbReference>